<dbReference type="SUPFAM" id="SSF55781">
    <property type="entry name" value="GAF domain-like"/>
    <property type="match status" value="1"/>
</dbReference>
<evidence type="ECO:0000256" key="1">
    <source>
        <dbReference type="ARBA" id="ARBA00022801"/>
    </source>
</evidence>
<protein>
    <submittedName>
        <fullName evidence="4">SpoIIE family protein phosphatase</fullName>
    </submittedName>
</protein>
<gene>
    <name evidence="4" type="ORF">GCM10022254_29040</name>
</gene>
<dbReference type="Proteomes" id="UP001501710">
    <property type="component" value="Unassembled WGS sequence"/>
</dbReference>
<dbReference type="PANTHER" id="PTHR43156:SF2">
    <property type="entry name" value="STAGE II SPORULATION PROTEIN E"/>
    <property type="match status" value="1"/>
</dbReference>
<feature type="region of interest" description="Disordered" evidence="2">
    <location>
        <begin position="570"/>
        <end position="592"/>
    </location>
</feature>
<evidence type="ECO:0000256" key="2">
    <source>
        <dbReference type="SAM" id="MobiDB-lite"/>
    </source>
</evidence>
<dbReference type="PROSITE" id="PS50112">
    <property type="entry name" value="PAS"/>
    <property type="match status" value="1"/>
</dbReference>
<dbReference type="SUPFAM" id="SSF55785">
    <property type="entry name" value="PYP-like sensor domain (PAS domain)"/>
    <property type="match status" value="1"/>
</dbReference>
<dbReference type="SMART" id="SM00091">
    <property type="entry name" value="PAS"/>
    <property type="match status" value="1"/>
</dbReference>
<dbReference type="Pfam" id="PF07228">
    <property type="entry name" value="SpoIIE"/>
    <property type="match status" value="1"/>
</dbReference>
<keyword evidence="1" id="KW-0378">Hydrolase</keyword>
<dbReference type="PANTHER" id="PTHR43156">
    <property type="entry name" value="STAGE II SPORULATION PROTEIN E-RELATED"/>
    <property type="match status" value="1"/>
</dbReference>
<dbReference type="Pfam" id="PF00989">
    <property type="entry name" value="PAS"/>
    <property type="match status" value="1"/>
</dbReference>
<feature type="compositionally biased region" description="Basic and acidic residues" evidence="2">
    <location>
        <begin position="580"/>
        <end position="592"/>
    </location>
</feature>
<keyword evidence="5" id="KW-1185">Reference proteome</keyword>
<dbReference type="RefSeq" id="WP_344895948.1">
    <property type="nucleotide sequence ID" value="NZ_BAABAS010000006.1"/>
</dbReference>
<dbReference type="Gene3D" id="3.30.450.40">
    <property type="match status" value="1"/>
</dbReference>
<dbReference type="InterPro" id="IPR001932">
    <property type="entry name" value="PPM-type_phosphatase-like_dom"/>
</dbReference>
<dbReference type="Gene3D" id="3.30.450.20">
    <property type="entry name" value="PAS domain"/>
    <property type="match status" value="1"/>
</dbReference>
<dbReference type="InterPro" id="IPR035965">
    <property type="entry name" value="PAS-like_dom_sf"/>
</dbReference>
<dbReference type="CDD" id="cd00130">
    <property type="entry name" value="PAS"/>
    <property type="match status" value="1"/>
</dbReference>
<dbReference type="NCBIfam" id="TIGR00229">
    <property type="entry name" value="sensory_box"/>
    <property type="match status" value="1"/>
</dbReference>
<dbReference type="Gene3D" id="3.60.40.10">
    <property type="entry name" value="PPM-type phosphatase domain"/>
    <property type="match status" value="1"/>
</dbReference>
<dbReference type="InterPro" id="IPR013767">
    <property type="entry name" value="PAS_fold"/>
</dbReference>
<organism evidence="4 5">
    <name type="scientific">Actinomadura meridiana</name>
    <dbReference type="NCBI Taxonomy" id="559626"/>
    <lineage>
        <taxon>Bacteria</taxon>
        <taxon>Bacillati</taxon>
        <taxon>Actinomycetota</taxon>
        <taxon>Actinomycetes</taxon>
        <taxon>Streptosporangiales</taxon>
        <taxon>Thermomonosporaceae</taxon>
        <taxon>Actinomadura</taxon>
    </lineage>
</organism>
<dbReference type="SUPFAM" id="SSF81606">
    <property type="entry name" value="PP2C-like"/>
    <property type="match status" value="1"/>
</dbReference>
<dbReference type="InterPro" id="IPR036457">
    <property type="entry name" value="PPM-type-like_dom_sf"/>
</dbReference>
<dbReference type="InterPro" id="IPR052016">
    <property type="entry name" value="Bact_Sigma-Reg"/>
</dbReference>
<sequence length="592" mass="64064">MTGQVDDRVGATHGRLVEAMNSGVLATDEAGRITAWNPRAQQLLGYARDEVLGRPMHPLLHRAADGHVPPERDCRLLRVLSTGVPDHGEDQRFAHRDGRMVTCSWSCAPIYTGDRPGVEPETGVADGLVVVFQDAADQIAVERERRDRMAQVQRANSRLTLVAEITTVLSSTLNEEELLRRLVRLVVPALGDWAEVDLLIPDGRVERVAATHHELSPADIAMLEGPLPPLPRTPRGPLAQVLRGGGTVVVSGEADVRSDEPLGAAQHELFQAMDAQNAIIAPLAARGETYGALTLGYSRPGQVYGPGDRLVVEDVARRTGLVLANARLYAEQRNTAEAMQRHLLTPLPQPGDLRLEARYVPATQVSWVGGDWYDAFTLSDGATGLVIGDIVGHDLRAAARMAQVRNMLRALAWDMTEPPSGVLARLDGVMAAVSDAELATAVFGRVEEDPGGRWRLRWCNAGHPPPLLITRDGGTRFLDEHGMLLGDPDLTGTRPDGTHVLPPSSTLLLYTDGLVETRDSDLSDRLTSLRRHGSHLAQLPLPDLCDKLLERVEPSGEDDVALLAVRIPGCPTPRCAPGDAEPRPPRPEAEPG</sequence>
<comment type="caution">
    <text evidence="4">The sequence shown here is derived from an EMBL/GenBank/DDBJ whole genome shotgun (WGS) entry which is preliminary data.</text>
</comment>
<feature type="domain" description="PAS" evidence="3">
    <location>
        <begin position="15"/>
        <end position="61"/>
    </location>
</feature>
<dbReference type="Pfam" id="PF01590">
    <property type="entry name" value="GAF"/>
    <property type="match status" value="1"/>
</dbReference>
<dbReference type="InterPro" id="IPR000014">
    <property type="entry name" value="PAS"/>
</dbReference>
<proteinExistence type="predicted"/>
<name>A0ABP8C0Q7_9ACTN</name>
<dbReference type="SMART" id="SM00331">
    <property type="entry name" value="PP2C_SIG"/>
    <property type="match status" value="1"/>
</dbReference>
<dbReference type="SMART" id="SM00065">
    <property type="entry name" value="GAF"/>
    <property type="match status" value="1"/>
</dbReference>
<evidence type="ECO:0000313" key="4">
    <source>
        <dbReference type="EMBL" id="GAA4231555.1"/>
    </source>
</evidence>
<dbReference type="InterPro" id="IPR029016">
    <property type="entry name" value="GAF-like_dom_sf"/>
</dbReference>
<accession>A0ABP8C0Q7</accession>
<dbReference type="EMBL" id="BAABAS010000006">
    <property type="protein sequence ID" value="GAA4231555.1"/>
    <property type="molecule type" value="Genomic_DNA"/>
</dbReference>
<evidence type="ECO:0000259" key="3">
    <source>
        <dbReference type="PROSITE" id="PS50112"/>
    </source>
</evidence>
<dbReference type="InterPro" id="IPR003018">
    <property type="entry name" value="GAF"/>
</dbReference>
<reference evidence="5" key="1">
    <citation type="journal article" date="2019" name="Int. J. Syst. Evol. Microbiol.">
        <title>The Global Catalogue of Microorganisms (GCM) 10K type strain sequencing project: providing services to taxonomists for standard genome sequencing and annotation.</title>
        <authorList>
            <consortium name="The Broad Institute Genomics Platform"/>
            <consortium name="The Broad Institute Genome Sequencing Center for Infectious Disease"/>
            <person name="Wu L."/>
            <person name="Ma J."/>
        </authorList>
    </citation>
    <scope>NUCLEOTIDE SEQUENCE [LARGE SCALE GENOMIC DNA]</scope>
    <source>
        <strain evidence="5">JCM 17440</strain>
    </source>
</reference>
<evidence type="ECO:0000313" key="5">
    <source>
        <dbReference type="Proteomes" id="UP001501710"/>
    </source>
</evidence>